<feature type="compositionally biased region" description="Basic and acidic residues" evidence="2">
    <location>
        <begin position="312"/>
        <end position="326"/>
    </location>
</feature>
<name>A0A482T3I0_9EURY</name>
<dbReference type="EMBL" id="RZHH01000003">
    <property type="protein sequence ID" value="RYJ08652.1"/>
    <property type="molecule type" value="Genomic_DNA"/>
</dbReference>
<dbReference type="Proteomes" id="UP000294028">
    <property type="component" value="Unassembled WGS sequence"/>
</dbReference>
<proteinExistence type="predicted"/>
<feature type="compositionally biased region" description="Basic and acidic residues" evidence="2">
    <location>
        <begin position="362"/>
        <end position="372"/>
    </location>
</feature>
<feature type="compositionally biased region" description="Acidic residues" evidence="2">
    <location>
        <begin position="394"/>
        <end position="409"/>
    </location>
</feature>
<organism evidence="3 4">
    <name type="scientific">Halogeometricum borinquense</name>
    <dbReference type="NCBI Taxonomy" id="60847"/>
    <lineage>
        <taxon>Archaea</taxon>
        <taxon>Methanobacteriati</taxon>
        <taxon>Methanobacteriota</taxon>
        <taxon>Stenosarchaea group</taxon>
        <taxon>Halobacteria</taxon>
        <taxon>Halobacteriales</taxon>
        <taxon>Haloferacaceae</taxon>
        <taxon>Halogeometricum</taxon>
    </lineage>
</organism>
<feature type="compositionally biased region" description="Basic and acidic residues" evidence="2">
    <location>
        <begin position="1"/>
        <end position="12"/>
    </location>
</feature>
<feature type="region of interest" description="Disordered" evidence="2">
    <location>
        <begin position="297"/>
        <end position="409"/>
    </location>
</feature>
<accession>A0A482T3I0</accession>
<dbReference type="Gene3D" id="1.10.287.1490">
    <property type="match status" value="1"/>
</dbReference>
<comment type="caution">
    <text evidence="3">The sequence shown here is derived from an EMBL/GenBank/DDBJ whole genome shotgun (WGS) entry which is preliminary data.</text>
</comment>
<dbReference type="RefSeq" id="WP_129786605.1">
    <property type="nucleotide sequence ID" value="NZ_RZHH01000003.1"/>
</dbReference>
<evidence type="ECO:0000313" key="4">
    <source>
        <dbReference type="Proteomes" id="UP000294028"/>
    </source>
</evidence>
<feature type="compositionally biased region" description="Acidic residues" evidence="2">
    <location>
        <begin position="345"/>
        <end position="361"/>
    </location>
</feature>
<sequence length="409" mass="44572">MSNESPGDHDAESDSTSFETWLAQKAESADIPREELFEQLISSYWTLNEISQLLNETTENNSLGSLELSGPANTVDGESDTTGETETVTDQLDTLRERITEIQVELESVVDRRSEIESEIGELTGRLTELEEQLGDTGEDSTRVSEIQDELESIESQLSAEQAEIKAQLQSRFGDVQTILQYLIEETDSLDAQVTEVQQQQGAIEQVENERDKLQRLKREASDVGSYTGECGNCDEEIDIALLVRPYCPMCEAELMGVEQRSKWFVLSEAVIKTKSSVIDNEPLAQVDDSEIAAGEQEQLGSADRASEGTADESKTSEGERSDGERTSTMSDIDLTGDAGSGGPDGDDEQTSTDADVTLDLETDKEGTRTDTSDSADGPFGDIDALTAEGKSEDSDESDESTESTDDDS</sequence>
<feature type="region of interest" description="Disordered" evidence="2">
    <location>
        <begin position="1"/>
        <end position="29"/>
    </location>
</feature>
<keyword evidence="1" id="KW-0175">Coiled coil</keyword>
<evidence type="ECO:0000256" key="2">
    <source>
        <dbReference type="SAM" id="MobiDB-lite"/>
    </source>
</evidence>
<evidence type="ECO:0000256" key="1">
    <source>
        <dbReference type="SAM" id="Coils"/>
    </source>
</evidence>
<feature type="coiled-coil region" evidence="1">
    <location>
        <begin position="92"/>
        <end position="224"/>
    </location>
</feature>
<evidence type="ECO:0000313" key="3">
    <source>
        <dbReference type="EMBL" id="RYJ08652.1"/>
    </source>
</evidence>
<feature type="region of interest" description="Disordered" evidence="2">
    <location>
        <begin position="62"/>
        <end position="88"/>
    </location>
</feature>
<reference evidence="3 4" key="1">
    <citation type="submission" date="2018-12" db="EMBL/GenBank/DDBJ databases">
        <title>Genome analysis provides insights into bioremediation potentialities of Halogeometricum borinquense strain N11.</title>
        <authorList>
            <person name="Najjari A."/>
            <person name="Youssef N."/>
            <person name="Fhoula I."/>
            <person name="Ben Dhia O."/>
            <person name="Mahjoubi M."/>
            <person name="Ouzari H.I."/>
            <person name="Cherif A."/>
        </authorList>
    </citation>
    <scope>NUCLEOTIDE SEQUENCE [LARGE SCALE GENOMIC DNA]</scope>
    <source>
        <strain evidence="3 4">N11</strain>
    </source>
</reference>
<gene>
    <name evidence="3" type="ORF">ELS19_19420</name>
</gene>
<protein>
    <submittedName>
        <fullName evidence="3">Uncharacterized protein</fullName>
    </submittedName>
</protein>
<dbReference type="AlphaFoldDB" id="A0A482T3I0"/>
<dbReference type="PROSITE" id="PS51128">
    <property type="entry name" value="ZF_DKSA_2"/>
    <property type="match status" value="1"/>
</dbReference>